<accession>A0A0C4Y5W3</accession>
<dbReference type="EMBL" id="CP010536">
    <property type="protein sequence ID" value="AJG18395.1"/>
    <property type="molecule type" value="Genomic_DNA"/>
</dbReference>
<evidence type="ECO:0000313" key="2">
    <source>
        <dbReference type="Proteomes" id="UP000031843"/>
    </source>
</evidence>
<organism evidence="1 2">
    <name type="scientific">Cupriavidus basilensis</name>
    <dbReference type="NCBI Taxonomy" id="68895"/>
    <lineage>
        <taxon>Bacteria</taxon>
        <taxon>Pseudomonadati</taxon>
        <taxon>Pseudomonadota</taxon>
        <taxon>Betaproteobacteria</taxon>
        <taxon>Burkholderiales</taxon>
        <taxon>Burkholderiaceae</taxon>
        <taxon>Cupriavidus</taxon>
    </lineage>
</organism>
<evidence type="ECO:0000313" key="1">
    <source>
        <dbReference type="EMBL" id="AJG18395.1"/>
    </source>
</evidence>
<dbReference type="KEGG" id="cbw:RR42_m0984"/>
<gene>
    <name evidence="1" type="ORF">RR42_m0984</name>
</gene>
<reference evidence="1 2" key="1">
    <citation type="journal article" date="2015" name="Genome Announc.">
        <title>Complete Genome Sequence of Cupriavidus basilensis 4G11, Isolated from the Oak Ridge Field Research Center Site.</title>
        <authorList>
            <person name="Ray J."/>
            <person name="Waters R.J."/>
            <person name="Skerker J.M."/>
            <person name="Kuehl J.V."/>
            <person name="Price M.N."/>
            <person name="Huang J."/>
            <person name="Chakraborty R."/>
            <person name="Arkin A.P."/>
            <person name="Deutschbauer A."/>
        </authorList>
    </citation>
    <scope>NUCLEOTIDE SEQUENCE [LARGE SCALE GENOMIC DNA]</scope>
    <source>
        <strain evidence="1">4G11</strain>
    </source>
</reference>
<protein>
    <submittedName>
        <fullName evidence="1">Uncharacterized protein</fullName>
    </submittedName>
</protein>
<keyword evidence="2" id="KW-1185">Reference proteome</keyword>
<proteinExistence type="predicted"/>
<dbReference type="Proteomes" id="UP000031843">
    <property type="component" value="Chromosome main"/>
</dbReference>
<name>A0A0C4Y5W3_9BURK</name>
<dbReference type="AlphaFoldDB" id="A0A0C4Y5W3"/>
<sequence>MRRAFDAPTGELTAVSGWLPGLPVRQAGWLARQRHGG</sequence>